<dbReference type="EMBL" id="JARVKM010000251">
    <property type="protein sequence ID" value="KAK9768964.1"/>
    <property type="molecule type" value="Genomic_DNA"/>
</dbReference>
<protein>
    <submittedName>
        <fullName evidence="2">Acyl-CoA N-acyltransferase</fullName>
    </submittedName>
</protein>
<proteinExistence type="predicted"/>
<sequence length="218" mass="24040">METKYLKIDRDDPNISYQARQYKTLRLKALELSPTAFSSTLQIESAFPEETWISRITDPLKETFICVVTSDQGVSEWAAQVTLRGPIAADDYQLPAGSGQSAPLPDEIQEKWQMLSLYTLPGYRGKGLGKKLCQTAFEFLARKSGIAPSIQVRIMVKAENQVTLGLYGSMGFVRTGTCTLEEALSANGDSDLIPPAPLPDLFTRRGGVIMALDIARQF</sequence>
<dbReference type="InterPro" id="IPR016181">
    <property type="entry name" value="Acyl_CoA_acyltransferase"/>
</dbReference>
<comment type="caution">
    <text evidence="2">The sequence shown here is derived from an EMBL/GenBank/DDBJ whole genome shotgun (WGS) entry which is preliminary data.</text>
</comment>
<name>A0ABR2X5A0_9PEZI</name>
<feature type="domain" description="N-acetyltransferase" evidence="1">
    <location>
        <begin position="41"/>
        <end position="199"/>
    </location>
</feature>
<evidence type="ECO:0000259" key="1">
    <source>
        <dbReference type="PROSITE" id="PS51186"/>
    </source>
</evidence>
<dbReference type="InterPro" id="IPR000182">
    <property type="entry name" value="GNAT_dom"/>
</dbReference>
<dbReference type="PROSITE" id="PS51186">
    <property type="entry name" value="GNAT"/>
    <property type="match status" value="1"/>
</dbReference>
<reference evidence="2 3" key="1">
    <citation type="submission" date="2024-02" db="EMBL/GenBank/DDBJ databases">
        <title>First draft genome assembly of two strains of Seiridium cardinale.</title>
        <authorList>
            <person name="Emiliani G."/>
            <person name="Scali E."/>
        </authorList>
    </citation>
    <scope>NUCLEOTIDE SEQUENCE [LARGE SCALE GENOMIC DNA]</scope>
    <source>
        <strain evidence="2 3">BM-138-000479</strain>
    </source>
</reference>
<keyword evidence="3" id="KW-1185">Reference proteome</keyword>
<dbReference type="Pfam" id="PF00583">
    <property type="entry name" value="Acetyltransf_1"/>
    <property type="match status" value="1"/>
</dbReference>
<evidence type="ECO:0000313" key="3">
    <source>
        <dbReference type="Proteomes" id="UP001465668"/>
    </source>
</evidence>
<gene>
    <name evidence="2" type="ORF">SCAR479_02208</name>
</gene>
<dbReference type="CDD" id="cd04301">
    <property type="entry name" value="NAT_SF"/>
    <property type="match status" value="1"/>
</dbReference>
<dbReference type="Gene3D" id="3.40.630.30">
    <property type="match status" value="1"/>
</dbReference>
<dbReference type="Proteomes" id="UP001465668">
    <property type="component" value="Unassembled WGS sequence"/>
</dbReference>
<accession>A0ABR2X5A0</accession>
<dbReference type="SUPFAM" id="SSF55729">
    <property type="entry name" value="Acyl-CoA N-acyltransferases (Nat)"/>
    <property type="match status" value="1"/>
</dbReference>
<organism evidence="2 3">
    <name type="scientific">Seiridium cardinale</name>
    <dbReference type="NCBI Taxonomy" id="138064"/>
    <lineage>
        <taxon>Eukaryota</taxon>
        <taxon>Fungi</taxon>
        <taxon>Dikarya</taxon>
        <taxon>Ascomycota</taxon>
        <taxon>Pezizomycotina</taxon>
        <taxon>Sordariomycetes</taxon>
        <taxon>Xylariomycetidae</taxon>
        <taxon>Amphisphaeriales</taxon>
        <taxon>Sporocadaceae</taxon>
        <taxon>Seiridium</taxon>
    </lineage>
</organism>
<evidence type="ECO:0000313" key="2">
    <source>
        <dbReference type="EMBL" id="KAK9768964.1"/>
    </source>
</evidence>